<reference evidence="3" key="1">
    <citation type="submission" date="2023-07" db="EMBL/GenBank/DDBJ databases">
        <title>Black Yeasts Isolated from many extreme environments.</title>
        <authorList>
            <person name="Coleine C."/>
            <person name="Stajich J.E."/>
            <person name="Selbmann L."/>
        </authorList>
    </citation>
    <scope>NUCLEOTIDE SEQUENCE</scope>
    <source>
        <strain evidence="3">CCFEE 5485</strain>
    </source>
</reference>
<dbReference type="AlphaFoldDB" id="A0AAE1C6Q5"/>
<evidence type="ECO:0000256" key="1">
    <source>
        <dbReference type="SAM" id="MobiDB-lite"/>
    </source>
</evidence>
<dbReference type="EMBL" id="JAUTXT010000001">
    <property type="protein sequence ID" value="KAK3680177.1"/>
    <property type="molecule type" value="Genomic_DNA"/>
</dbReference>
<sequence>MSEQSTDAACCCSLIAGGTKLTAIVGLRADEYGIADLAGTCQTDPSPSLHDQPYQMPDRRGRLYNDERLHIYVPSIIGGHHPWTIPNSQDLTLTAEVSSSRVHDEILNPQQPESRHESRHSTCTVSRRHSYYEAQRTGQRPRPLSSSSQTTTRSKGKRASYQQPRDFDNIGEVNLASKIDSNDYDVLEFGQARPQSIGNLDANLARAGGESVRRRPSGRQTQSGLTEEAIPPPIAQSREPPGTSSTTVKPKSLEDAEAGEAHDADDEDSRSGAPSPFVSRRPEDFVASHQEAAPSTPRWLTELYTISYLIFFSILGTLARLGLQWLTFYPRAPIVTPVIWANFAGSMFMGFLAEDQGLFRDD</sequence>
<comment type="caution">
    <text evidence="3">The sequence shown here is derived from an EMBL/GenBank/DDBJ whole genome shotgun (WGS) entry which is preliminary data.</text>
</comment>
<dbReference type="Proteomes" id="UP001274830">
    <property type="component" value="Unassembled WGS sequence"/>
</dbReference>
<keyword evidence="2" id="KW-0812">Transmembrane</keyword>
<keyword evidence="4" id="KW-1185">Reference proteome</keyword>
<feature type="transmembrane region" description="Helical" evidence="2">
    <location>
        <begin position="303"/>
        <end position="322"/>
    </location>
</feature>
<feature type="transmembrane region" description="Helical" evidence="2">
    <location>
        <begin position="334"/>
        <end position="353"/>
    </location>
</feature>
<evidence type="ECO:0000313" key="4">
    <source>
        <dbReference type="Proteomes" id="UP001274830"/>
    </source>
</evidence>
<evidence type="ECO:0000313" key="3">
    <source>
        <dbReference type="EMBL" id="KAK3680177.1"/>
    </source>
</evidence>
<gene>
    <name evidence="3" type="ORF">LTR78_000554</name>
</gene>
<feature type="compositionally biased region" description="Basic and acidic residues" evidence="1">
    <location>
        <begin position="251"/>
        <end position="262"/>
    </location>
</feature>
<feature type="compositionally biased region" description="Polar residues" evidence="1">
    <location>
        <begin position="144"/>
        <end position="153"/>
    </location>
</feature>
<name>A0AAE1C6Q5_9PEZI</name>
<keyword evidence="2" id="KW-0472">Membrane</keyword>
<accession>A0AAE1C6Q5</accession>
<protein>
    <submittedName>
        <fullName evidence="3">Uncharacterized protein</fullName>
    </submittedName>
</protein>
<evidence type="ECO:0000256" key="2">
    <source>
        <dbReference type="SAM" id="Phobius"/>
    </source>
</evidence>
<keyword evidence="2" id="KW-1133">Transmembrane helix</keyword>
<proteinExistence type="predicted"/>
<feature type="region of interest" description="Disordered" evidence="1">
    <location>
        <begin position="207"/>
        <end position="292"/>
    </location>
</feature>
<organism evidence="3 4">
    <name type="scientific">Recurvomyces mirabilis</name>
    <dbReference type="NCBI Taxonomy" id="574656"/>
    <lineage>
        <taxon>Eukaryota</taxon>
        <taxon>Fungi</taxon>
        <taxon>Dikarya</taxon>
        <taxon>Ascomycota</taxon>
        <taxon>Pezizomycotina</taxon>
        <taxon>Dothideomycetes</taxon>
        <taxon>Dothideomycetidae</taxon>
        <taxon>Mycosphaerellales</taxon>
        <taxon>Teratosphaeriaceae</taxon>
        <taxon>Recurvomyces</taxon>
    </lineage>
</organism>
<feature type="region of interest" description="Disordered" evidence="1">
    <location>
        <begin position="107"/>
        <end position="169"/>
    </location>
</feature>